<dbReference type="CDD" id="cd03221">
    <property type="entry name" value="ABCF_EF-3"/>
    <property type="match status" value="2"/>
</dbReference>
<dbReference type="STRING" id="502025.Hoch_6107"/>
<gene>
    <name evidence="5" type="ordered locus">Hoch_6107</name>
</gene>
<feature type="region of interest" description="Disordered" evidence="3">
    <location>
        <begin position="552"/>
        <end position="575"/>
    </location>
</feature>
<dbReference type="PANTHER" id="PTHR42855:SF1">
    <property type="entry name" value="ABC TRANSPORTER DOMAIN-CONTAINING PROTEIN"/>
    <property type="match status" value="1"/>
</dbReference>
<dbReference type="Pfam" id="PF12848">
    <property type="entry name" value="ABC_tran_Xtn"/>
    <property type="match status" value="1"/>
</dbReference>
<dbReference type="Pfam" id="PF00005">
    <property type="entry name" value="ABC_tran"/>
    <property type="match status" value="2"/>
</dbReference>
<dbReference type="InterPro" id="IPR037118">
    <property type="entry name" value="Val-tRNA_synth_C_sf"/>
</dbReference>
<dbReference type="Proteomes" id="UP000001880">
    <property type="component" value="Chromosome"/>
</dbReference>
<evidence type="ECO:0000313" key="6">
    <source>
        <dbReference type="Proteomes" id="UP000001880"/>
    </source>
</evidence>
<evidence type="ECO:0000256" key="1">
    <source>
        <dbReference type="ARBA" id="ARBA00022741"/>
    </source>
</evidence>
<evidence type="ECO:0000259" key="4">
    <source>
        <dbReference type="PROSITE" id="PS50893"/>
    </source>
</evidence>
<sequence length="653" mass="70990">MPLVTAQGLSHSFGDRAILDDVSVTIRRGERVGLVGQNGAGKSTLAGILAGTMSPDHGTVSRRSGIEIAYLSQEADFTGFTVARDYILAGLEAWTAAHQRYERASAEIAASAQPAASLLQTQADAAEAIERLGGWDQMHRVDHIAAHLGIASLDSPLANMSGGERRRIALARVLVARPALAILDEPTNHLDVATIEWLESYLTSDYPGALLLITHDRYVLDRVAQRTLELDAGQVYAYDGGWEAYLIAKQERMVHAARVEANRQNLLRRELEWLRRSPKARTTKQQARIDRAVAVRDQDPGVTAEATTKLAFTARRSGKTVAELEGLRVDIAGRCLIDGLDLIIKSGERIGIIGKNGAGKTSLLRVLLGELEPSAGEVTIGSNTRFAYFDQERGELDDERSITDNVAPNREVVEVAGQPVNVKSYLARFLFSDSKQRARVATLSGGERARVAMAKFLLEDANVLLLDEPTNDLDVNTLASLEELLTESEATTLFVTHDRYFLDRVATAVLSFEDLGRVVRYEGSYQALRQQRQAETAAAEAEAAARTEAREAAAKAAGKAADKPADKGARRAKKAGLSFTEKHELERLMPLIEEAEAALAEAEAALADPDLYANRGAEVPALQAACDAARALVEERLARWEELETKRAEGENA</sequence>
<dbReference type="InterPro" id="IPR032781">
    <property type="entry name" value="ABC_tran_Xtn"/>
</dbReference>
<accession>D0LL86</accession>
<dbReference type="PROSITE" id="PS50893">
    <property type="entry name" value="ABC_TRANSPORTER_2"/>
    <property type="match status" value="2"/>
</dbReference>
<feature type="compositionally biased region" description="Basic and acidic residues" evidence="3">
    <location>
        <begin position="560"/>
        <end position="569"/>
    </location>
</feature>
<organism evidence="5 6">
    <name type="scientific">Haliangium ochraceum (strain DSM 14365 / JCM 11303 / SMP-2)</name>
    <dbReference type="NCBI Taxonomy" id="502025"/>
    <lineage>
        <taxon>Bacteria</taxon>
        <taxon>Pseudomonadati</taxon>
        <taxon>Myxococcota</taxon>
        <taxon>Polyangia</taxon>
        <taxon>Haliangiales</taxon>
        <taxon>Kofleriaceae</taxon>
        <taxon>Haliangium</taxon>
    </lineage>
</organism>
<dbReference type="InterPro" id="IPR003439">
    <property type="entry name" value="ABC_transporter-like_ATP-bd"/>
</dbReference>
<evidence type="ECO:0000313" key="5">
    <source>
        <dbReference type="EMBL" id="ACY18582.1"/>
    </source>
</evidence>
<dbReference type="Pfam" id="PF16326">
    <property type="entry name" value="ABC_tran_CTD"/>
    <property type="match status" value="1"/>
</dbReference>
<dbReference type="Gene3D" id="3.40.50.300">
    <property type="entry name" value="P-loop containing nucleotide triphosphate hydrolases"/>
    <property type="match status" value="2"/>
</dbReference>
<feature type="domain" description="ABC transporter" evidence="4">
    <location>
        <begin position="322"/>
        <end position="541"/>
    </location>
</feature>
<dbReference type="EMBL" id="CP001804">
    <property type="protein sequence ID" value="ACY18582.1"/>
    <property type="molecule type" value="Genomic_DNA"/>
</dbReference>
<dbReference type="GO" id="GO:0005524">
    <property type="term" value="F:ATP binding"/>
    <property type="evidence" value="ECO:0007669"/>
    <property type="project" value="UniProtKB-KW"/>
</dbReference>
<dbReference type="eggNOG" id="COG0488">
    <property type="taxonomic scope" value="Bacteria"/>
</dbReference>
<feature type="domain" description="ABC transporter" evidence="4">
    <location>
        <begin position="4"/>
        <end position="257"/>
    </location>
</feature>
<evidence type="ECO:0000256" key="2">
    <source>
        <dbReference type="ARBA" id="ARBA00022840"/>
    </source>
</evidence>
<dbReference type="Gene3D" id="1.10.287.380">
    <property type="entry name" value="Valyl-tRNA synthetase, C-terminal domain"/>
    <property type="match status" value="1"/>
</dbReference>
<dbReference type="GO" id="GO:0016887">
    <property type="term" value="F:ATP hydrolysis activity"/>
    <property type="evidence" value="ECO:0007669"/>
    <property type="project" value="InterPro"/>
</dbReference>
<keyword evidence="6" id="KW-1185">Reference proteome</keyword>
<dbReference type="InterPro" id="IPR032524">
    <property type="entry name" value="ABC_tran_C"/>
</dbReference>
<dbReference type="OrthoDB" id="9808609at2"/>
<dbReference type="PROSITE" id="PS00211">
    <property type="entry name" value="ABC_TRANSPORTER_1"/>
    <property type="match status" value="2"/>
</dbReference>
<dbReference type="AlphaFoldDB" id="D0LL86"/>
<name>D0LL86_HALO1</name>
<dbReference type="InterPro" id="IPR003593">
    <property type="entry name" value="AAA+_ATPase"/>
</dbReference>
<dbReference type="SUPFAM" id="SSF52540">
    <property type="entry name" value="P-loop containing nucleoside triphosphate hydrolases"/>
    <property type="match status" value="2"/>
</dbReference>
<keyword evidence="1" id="KW-0547">Nucleotide-binding</keyword>
<reference evidence="5 6" key="1">
    <citation type="journal article" date="2010" name="Stand. Genomic Sci.">
        <title>Complete genome sequence of Haliangium ochraceum type strain (SMP-2).</title>
        <authorList>
            <consortium name="US DOE Joint Genome Institute (JGI-PGF)"/>
            <person name="Ivanova N."/>
            <person name="Daum C."/>
            <person name="Lang E."/>
            <person name="Abt B."/>
            <person name="Kopitz M."/>
            <person name="Saunders E."/>
            <person name="Lapidus A."/>
            <person name="Lucas S."/>
            <person name="Glavina Del Rio T."/>
            <person name="Nolan M."/>
            <person name="Tice H."/>
            <person name="Copeland A."/>
            <person name="Cheng J.F."/>
            <person name="Chen F."/>
            <person name="Bruce D."/>
            <person name="Goodwin L."/>
            <person name="Pitluck S."/>
            <person name="Mavromatis K."/>
            <person name="Pati A."/>
            <person name="Mikhailova N."/>
            <person name="Chen A."/>
            <person name="Palaniappan K."/>
            <person name="Land M."/>
            <person name="Hauser L."/>
            <person name="Chang Y.J."/>
            <person name="Jeffries C.D."/>
            <person name="Detter J.C."/>
            <person name="Brettin T."/>
            <person name="Rohde M."/>
            <person name="Goker M."/>
            <person name="Bristow J."/>
            <person name="Markowitz V."/>
            <person name="Eisen J.A."/>
            <person name="Hugenholtz P."/>
            <person name="Kyrpides N.C."/>
            <person name="Klenk H.P."/>
        </authorList>
    </citation>
    <scope>NUCLEOTIDE SEQUENCE [LARGE SCALE GENOMIC DNA]</scope>
    <source>
        <strain evidence="6">DSM 14365 / CIP 107738 / JCM 11303 / AJ 13395 / SMP-2</strain>
    </source>
</reference>
<dbReference type="RefSeq" id="WP_012831174.1">
    <property type="nucleotide sequence ID" value="NC_013440.1"/>
</dbReference>
<dbReference type="GO" id="GO:0003677">
    <property type="term" value="F:DNA binding"/>
    <property type="evidence" value="ECO:0007669"/>
    <property type="project" value="InterPro"/>
</dbReference>
<protein>
    <submittedName>
        <fullName evidence="5">ABC transporter related protein</fullName>
    </submittedName>
</protein>
<dbReference type="KEGG" id="hoh:Hoch_6107"/>
<dbReference type="InterPro" id="IPR051309">
    <property type="entry name" value="ABCF_ATPase"/>
</dbReference>
<keyword evidence="2" id="KW-0067">ATP-binding</keyword>
<evidence type="ECO:0000256" key="3">
    <source>
        <dbReference type="SAM" id="MobiDB-lite"/>
    </source>
</evidence>
<proteinExistence type="predicted"/>
<dbReference type="InterPro" id="IPR017871">
    <property type="entry name" value="ABC_transporter-like_CS"/>
</dbReference>
<dbReference type="SMART" id="SM00382">
    <property type="entry name" value="AAA"/>
    <property type="match status" value="2"/>
</dbReference>
<dbReference type="PANTHER" id="PTHR42855">
    <property type="entry name" value="ABC TRANSPORTER ATP-BINDING SUBUNIT"/>
    <property type="match status" value="1"/>
</dbReference>
<dbReference type="HOGENOM" id="CLU_000604_36_0_7"/>
<dbReference type="FunFam" id="3.40.50.300:FF:000011">
    <property type="entry name" value="Putative ABC transporter ATP-binding component"/>
    <property type="match status" value="1"/>
</dbReference>
<dbReference type="InterPro" id="IPR027417">
    <property type="entry name" value="P-loop_NTPase"/>
</dbReference>